<comment type="similarity">
    <text evidence="1">Belongs to the CutA family.</text>
</comment>
<reference evidence="2 3" key="1">
    <citation type="submission" date="2020-10" db="EMBL/GenBank/DDBJ databases">
        <title>Phylogeny of dyella-like bacteria.</title>
        <authorList>
            <person name="Fu J."/>
        </authorList>
    </citation>
    <scope>NUCLEOTIDE SEQUENCE [LARGE SCALE GENOMIC DNA]</scope>
    <source>
        <strain evidence="2 3">JP1</strain>
    </source>
</reference>
<evidence type="ECO:0000313" key="3">
    <source>
        <dbReference type="Proteomes" id="UP001620461"/>
    </source>
</evidence>
<dbReference type="InterPro" id="IPR011322">
    <property type="entry name" value="N-reg_PII-like_a/b"/>
</dbReference>
<proteinExistence type="inferred from homology"/>
<dbReference type="EMBL" id="JADIKJ010000005">
    <property type="protein sequence ID" value="MFK2899913.1"/>
    <property type="molecule type" value="Genomic_DNA"/>
</dbReference>
<gene>
    <name evidence="2" type="ORF">ISP15_06155</name>
</gene>
<sequence length="113" mass="12144">MSDASHVLLCYCTCPNAASAQHLANALVGESLAACVSRVPGIHSTYRWKGEVTTDSEELLLIKTTSEQFEALKERLLALHPYELPELIAVPVELGHGAYLDWVRGAGSAPSVP</sequence>
<dbReference type="SUPFAM" id="SSF54913">
    <property type="entry name" value="GlnB-like"/>
    <property type="match status" value="1"/>
</dbReference>
<accession>A0ABW8JFQ2</accession>
<dbReference type="Gene3D" id="3.30.70.120">
    <property type="match status" value="1"/>
</dbReference>
<dbReference type="InterPro" id="IPR004323">
    <property type="entry name" value="Ion_tolerance_CutA"/>
</dbReference>
<comment type="caution">
    <text evidence="2">The sequence shown here is derived from an EMBL/GenBank/DDBJ whole genome shotgun (WGS) entry which is preliminary data.</text>
</comment>
<dbReference type="InterPro" id="IPR015867">
    <property type="entry name" value="N-reg_PII/ATP_PRibTrfase_C"/>
</dbReference>
<evidence type="ECO:0000313" key="2">
    <source>
        <dbReference type="EMBL" id="MFK2899913.1"/>
    </source>
</evidence>
<keyword evidence="3" id="KW-1185">Reference proteome</keyword>
<protein>
    <submittedName>
        <fullName evidence="2">Divalent-cation tolerance protein CutA</fullName>
    </submittedName>
</protein>
<dbReference type="PANTHER" id="PTHR23419">
    <property type="entry name" value="DIVALENT CATION TOLERANCE CUTA-RELATED"/>
    <property type="match status" value="1"/>
</dbReference>
<dbReference type="PANTHER" id="PTHR23419:SF8">
    <property type="entry name" value="FI09726P"/>
    <property type="match status" value="1"/>
</dbReference>
<dbReference type="Pfam" id="PF03091">
    <property type="entry name" value="CutA1"/>
    <property type="match status" value="1"/>
</dbReference>
<evidence type="ECO:0000256" key="1">
    <source>
        <dbReference type="ARBA" id="ARBA00010169"/>
    </source>
</evidence>
<dbReference type="Proteomes" id="UP001620461">
    <property type="component" value="Unassembled WGS sequence"/>
</dbReference>
<name>A0ABW8JFQ2_9GAMM</name>
<organism evidence="2 3">
    <name type="scientific">Dyella jejuensis</name>
    <dbReference type="NCBI Taxonomy" id="1432009"/>
    <lineage>
        <taxon>Bacteria</taxon>
        <taxon>Pseudomonadati</taxon>
        <taxon>Pseudomonadota</taxon>
        <taxon>Gammaproteobacteria</taxon>
        <taxon>Lysobacterales</taxon>
        <taxon>Rhodanobacteraceae</taxon>
        <taxon>Dyella</taxon>
    </lineage>
</organism>
<dbReference type="RefSeq" id="WP_404546161.1">
    <property type="nucleotide sequence ID" value="NZ_JADIKJ010000005.1"/>
</dbReference>